<dbReference type="AlphaFoldDB" id="A0A1H6DZB2"/>
<feature type="transmembrane region" description="Helical" evidence="2">
    <location>
        <begin position="42"/>
        <end position="62"/>
    </location>
</feature>
<reference evidence="4 5" key="1">
    <citation type="submission" date="2016-10" db="EMBL/GenBank/DDBJ databases">
        <authorList>
            <person name="de Groot N.N."/>
        </authorList>
    </citation>
    <scope>NUCLEOTIDE SEQUENCE [LARGE SCALE GENOMIC DNA]</scope>
    <source>
        <strain evidence="4 5">CGMCC 4.2023</strain>
    </source>
</reference>
<accession>A0A1H6DZB2</accession>
<dbReference type="SMART" id="SM00458">
    <property type="entry name" value="RICIN"/>
    <property type="match status" value="1"/>
</dbReference>
<keyword evidence="2" id="KW-1133">Transmembrane helix</keyword>
<dbReference type="RefSeq" id="WP_160145167.1">
    <property type="nucleotide sequence ID" value="NZ_FNVU01000022.1"/>
</dbReference>
<evidence type="ECO:0000256" key="1">
    <source>
        <dbReference type="SAM" id="MobiDB-lite"/>
    </source>
</evidence>
<evidence type="ECO:0000313" key="4">
    <source>
        <dbReference type="EMBL" id="SEG90521.1"/>
    </source>
</evidence>
<proteinExistence type="predicted"/>
<evidence type="ECO:0000313" key="5">
    <source>
        <dbReference type="Proteomes" id="UP000236754"/>
    </source>
</evidence>
<protein>
    <submittedName>
        <fullName evidence="4">Ricin-type beta-trefoil lectin domain-containing protein</fullName>
    </submittedName>
</protein>
<evidence type="ECO:0000259" key="3">
    <source>
        <dbReference type="SMART" id="SM00458"/>
    </source>
</evidence>
<keyword evidence="5" id="KW-1185">Reference proteome</keyword>
<feature type="compositionally biased region" description="Low complexity" evidence="1">
    <location>
        <begin position="80"/>
        <end position="95"/>
    </location>
</feature>
<feature type="region of interest" description="Disordered" evidence="1">
    <location>
        <begin position="67"/>
        <end position="163"/>
    </location>
</feature>
<dbReference type="GO" id="GO:0030246">
    <property type="term" value="F:carbohydrate binding"/>
    <property type="evidence" value="ECO:0007669"/>
    <property type="project" value="UniProtKB-KW"/>
</dbReference>
<dbReference type="Gene3D" id="2.80.10.50">
    <property type="match status" value="1"/>
</dbReference>
<keyword evidence="4" id="KW-0430">Lectin</keyword>
<dbReference type="InterPro" id="IPR035992">
    <property type="entry name" value="Ricin_B-like_lectins"/>
</dbReference>
<feature type="compositionally biased region" description="Gly residues" evidence="1">
    <location>
        <begin position="111"/>
        <end position="123"/>
    </location>
</feature>
<dbReference type="Proteomes" id="UP000236754">
    <property type="component" value="Unassembled WGS sequence"/>
</dbReference>
<gene>
    <name evidence="4" type="ORF">SAMN05216223_1224</name>
</gene>
<dbReference type="SUPFAM" id="SSF50370">
    <property type="entry name" value="Ricin B-like lectins"/>
    <property type="match status" value="1"/>
</dbReference>
<dbReference type="Pfam" id="PF00652">
    <property type="entry name" value="Ricin_B_lectin"/>
    <property type="match status" value="1"/>
</dbReference>
<keyword evidence="2" id="KW-0472">Membrane</keyword>
<dbReference type="InterPro" id="IPR000772">
    <property type="entry name" value="Ricin_B_lectin"/>
</dbReference>
<dbReference type="EMBL" id="FNVU01000022">
    <property type="protein sequence ID" value="SEG90521.1"/>
    <property type="molecule type" value="Genomic_DNA"/>
</dbReference>
<dbReference type="OrthoDB" id="4175653at2"/>
<dbReference type="PROSITE" id="PS50231">
    <property type="entry name" value="RICIN_B_LECTIN"/>
    <property type="match status" value="1"/>
</dbReference>
<feature type="domain" description="Ricin B lectin" evidence="3">
    <location>
        <begin position="160"/>
        <end position="290"/>
    </location>
</feature>
<organism evidence="4 5">
    <name type="scientific">Actinacidiphila yanglinensis</name>
    <dbReference type="NCBI Taxonomy" id="310779"/>
    <lineage>
        <taxon>Bacteria</taxon>
        <taxon>Bacillati</taxon>
        <taxon>Actinomycetota</taxon>
        <taxon>Actinomycetes</taxon>
        <taxon>Kitasatosporales</taxon>
        <taxon>Streptomycetaceae</taxon>
        <taxon>Actinacidiphila</taxon>
    </lineage>
</organism>
<evidence type="ECO:0000256" key="2">
    <source>
        <dbReference type="SAM" id="Phobius"/>
    </source>
</evidence>
<keyword evidence="2" id="KW-0812">Transmembrane</keyword>
<sequence>MPPQRNPQDPALLDGASSRFANAFLRRSTQHPEGRGSGPRPWTWILGAVGVTAVVLAVVFAVSRIPSGSDHKTDASAKVSASPTASRATPSTISPEPGHTERGRTLSSGGTDPGGTGTSGGTGAAPTPGTSTAPSPTGTNSGSGAARSGSTRVEDQPVDYPGVTVVGHASGRCVSAAGHRSSAATDGTRLEIDDCDGGSWQKIDFRSDGTARIYGLCMDIAGASEQEGTPIQLVGCNGGWAQKFELNSSYDLVDTVAGMCVDVVDGKTANGTALQLWDCAGTSNQKWSKD</sequence>
<name>A0A1H6DZB2_9ACTN</name>
<feature type="compositionally biased region" description="Low complexity" evidence="1">
    <location>
        <begin position="124"/>
        <end position="151"/>
    </location>
</feature>